<dbReference type="PIRSF" id="PIRSF000349">
    <property type="entry name" value="SODismutase"/>
    <property type="match status" value="1"/>
</dbReference>
<evidence type="ECO:0000256" key="6">
    <source>
        <dbReference type="PIRSR" id="PIRSR000349-1"/>
    </source>
</evidence>
<dbReference type="Gene3D" id="1.10.287.990">
    <property type="entry name" value="Fe,Mn superoxide dismutase (SOD) domain"/>
    <property type="match status" value="1"/>
</dbReference>
<feature type="domain" description="Manganese/iron superoxide dismutase N-terminal" evidence="8">
    <location>
        <begin position="4"/>
        <end position="84"/>
    </location>
</feature>
<proteinExistence type="inferred from homology"/>
<protein>
    <recommendedName>
        <fullName evidence="7">Superoxide dismutase</fullName>
        <ecNumber evidence="7">1.15.1.1</ecNumber>
    </recommendedName>
</protein>
<dbReference type="GO" id="GO:0004784">
    <property type="term" value="F:superoxide dismutase activity"/>
    <property type="evidence" value="ECO:0007669"/>
    <property type="project" value="UniProtKB-EC"/>
</dbReference>
<dbReference type="Pfam" id="PF02777">
    <property type="entry name" value="Sod_Fe_C"/>
    <property type="match status" value="1"/>
</dbReference>
<dbReference type="PANTHER" id="PTHR11404">
    <property type="entry name" value="SUPEROXIDE DISMUTASE 2"/>
    <property type="match status" value="1"/>
</dbReference>
<dbReference type="GO" id="GO:0046872">
    <property type="term" value="F:metal ion binding"/>
    <property type="evidence" value="ECO:0007669"/>
    <property type="project" value="UniProtKB-KW"/>
</dbReference>
<comment type="catalytic activity">
    <reaction evidence="5 7">
        <text>2 superoxide + 2 H(+) = H2O2 + O2</text>
        <dbReference type="Rhea" id="RHEA:20696"/>
        <dbReference type="ChEBI" id="CHEBI:15378"/>
        <dbReference type="ChEBI" id="CHEBI:15379"/>
        <dbReference type="ChEBI" id="CHEBI:16240"/>
        <dbReference type="ChEBI" id="CHEBI:18421"/>
        <dbReference type="EC" id="1.15.1.1"/>
    </reaction>
</comment>
<dbReference type="PANTHER" id="PTHR11404:SF6">
    <property type="entry name" value="SUPEROXIDE DISMUTASE [MN], MITOCHONDRIAL"/>
    <property type="match status" value="1"/>
</dbReference>
<evidence type="ECO:0000259" key="9">
    <source>
        <dbReference type="Pfam" id="PF02777"/>
    </source>
</evidence>
<sequence length="215" mass="23765">MPHYVLPDLTYDYGALEPAISGEIMQLHHDAHHAAYVKGANSTVDQLAEARAERNLANLPGLERTLAFHLAGHALHSIFWTNLSPEPADRPEGELAAAIDEFFGGFEAFRAEMTGATSTVQGSGWGALGWDPIGRRLVVHQIHDHHISVAITSTPLLVFDAWEHAFYLQYRNVKADYVDRLWSIVNWADVAVRFEAARRGALSGLRSSDEIDGAR</sequence>
<dbReference type="InterPro" id="IPR001189">
    <property type="entry name" value="Mn/Fe_SOD"/>
</dbReference>
<comment type="function">
    <text evidence="1">Destroys superoxide anion radicals which are normally produced within the cells and which are toxic to biological systems.</text>
</comment>
<keyword evidence="4 7" id="KW-0560">Oxidoreductase</keyword>
<accession>A0A7I9ZAX9</accession>
<reference evidence="10 11" key="1">
    <citation type="journal article" date="2019" name="Emerg. Microbes Infect.">
        <title>Comprehensive subspecies identification of 175 nontuberculous mycobacteria species based on 7547 genomic profiles.</title>
        <authorList>
            <person name="Matsumoto Y."/>
            <person name="Kinjo T."/>
            <person name="Motooka D."/>
            <person name="Nabeya D."/>
            <person name="Jung N."/>
            <person name="Uechi K."/>
            <person name="Horii T."/>
            <person name="Iida T."/>
            <person name="Fujita J."/>
            <person name="Nakamura S."/>
        </authorList>
    </citation>
    <scope>NUCLEOTIDE SEQUENCE [LARGE SCALE GENOMIC DNA]</scope>
    <source>
        <strain evidence="10 11">JCM 30726</strain>
    </source>
</reference>
<evidence type="ECO:0000256" key="2">
    <source>
        <dbReference type="ARBA" id="ARBA00008714"/>
    </source>
</evidence>
<evidence type="ECO:0000256" key="5">
    <source>
        <dbReference type="ARBA" id="ARBA00049204"/>
    </source>
</evidence>
<dbReference type="Gene3D" id="3.55.40.20">
    <property type="entry name" value="Iron/manganese superoxide dismutase, C-terminal domain"/>
    <property type="match status" value="1"/>
</dbReference>
<dbReference type="InterPro" id="IPR036314">
    <property type="entry name" value="SOD_C_sf"/>
</dbReference>
<dbReference type="Pfam" id="PF00081">
    <property type="entry name" value="Sod_Fe_N"/>
    <property type="match status" value="1"/>
</dbReference>
<name>A0A7I9ZAX9_9MYCO</name>
<dbReference type="InterPro" id="IPR019833">
    <property type="entry name" value="Mn/Fe_SOD_BS"/>
</dbReference>
<feature type="binding site" evidence="6">
    <location>
        <position position="76"/>
    </location>
    <ligand>
        <name>Mn(2+)</name>
        <dbReference type="ChEBI" id="CHEBI:29035"/>
    </ligand>
</feature>
<dbReference type="InterPro" id="IPR036324">
    <property type="entry name" value="Mn/Fe_SOD_N_sf"/>
</dbReference>
<dbReference type="FunFam" id="3.55.40.20:FF:000004">
    <property type="entry name" value="Superoxide dismutase [Fe]"/>
    <property type="match status" value="1"/>
</dbReference>
<dbReference type="InterPro" id="IPR019832">
    <property type="entry name" value="Mn/Fe_SOD_C"/>
</dbReference>
<dbReference type="AlphaFoldDB" id="A0A7I9ZAX9"/>
<dbReference type="InterPro" id="IPR019831">
    <property type="entry name" value="Mn/Fe_SOD_N"/>
</dbReference>
<feature type="domain" description="Manganese/iron superoxide dismutase C-terminal" evidence="9">
    <location>
        <begin position="91"/>
        <end position="191"/>
    </location>
</feature>
<dbReference type="EC" id="1.15.1.1" evidence="7"/>
<evidence type="ECO:0000313" key="10">
    <source>
        <dbReference type="EMBL" id="GFG97975.1"/>
    </source>
</evidence>
<keyword evidence="11" id="KW-1185">Reference proteome</keyword>
<keyword evidence="3 6" id="KW-0479">Metal-binding</keyword>
<comment type="caution">
    <text evidence="10">The sequence shown here is derived from an EMBL/GenBank/DDBJ whole genome shotgun (WGS) entry which is preliminary data.</text>
</comment>
<evidence type="ECO:0000256" key="4">
    <source>
        <dbReference type="ARBA" id="ARBA00023002"/>
    </source>
</evidence>
<comment type="function">
    <text evidence="7">Destroys radicals which are normally produced within the cells and which are toxic to biological systems.</text>
</comment>
<gene>
    <name evidence="10" type="primary">sodA_1</name>
    <name evidence="10" type="ORF">MTIM_38540</name>
</gene>
<feature type="binding site" evidence="6">
    <location>
        <position position="160"/>
    </location>
    <ligand>
        <name>Mn(2+)</name>
        <dbReference type="ChEBI" id="CHEBI:29035"/>
    </ligand>
</feature>
<evidence type="ECO:0000259" key="8">
    <source>
        <dbReference type="Pfam" id="PF00081"/>
    </source>
</evidence>
<dbReference type="Proteomes" id="UP000465301">
    <property type="component" value="Unassembled WGS sequence"/>
</dbReference>
<dbReference type="InterPro" id="IPR050265">
    <property type="entry name" value="Fe/Mn_Superoxide_Dismutase"/>
</dbReference>
<feature type="binding site" evidence="6">
    <location>
        <position position="164"/>
    </location>
    <ligand>
        <name>Mn(2+)</name>
        <dbReference type="ChEBI" id="CHEBI:29035"/>
    </ligand>
</feature>
<dbReference type="FunFam" id="1.10.287.990:FF:000001">
    <property type="entry name" value="Superoxide dismutase"/>
    <property type="match status" value="1"/>
</dbReference>
<dbReference type="SUPFAM" id="SSF46609">
    <property type="entry name" value="Fe,Mn superoxide dismutase (SOD), N-terminal domain"/>
    <property type="match status" value="1"/>
</dbReference>
<evidence type="ECO:0000256" key="7">
    <source>
        <dbReference type="RuleBase" id="RU000414"/>
    </source>
</evidence>
<dbReference type="SUPFAM" id="SSF54719">
    <property type="entry name" value="Fe,Mn superoxide dismutase (SOD), C-terminal domain"/>
    <property type="match status" value="1"/>
</dbReference>
<comment type="similarity">
    <text evidence="2 7">Belongs to the iron/manganese superoxide dismutase family.</text>
</comment>
<evidence type="ECO:0000256" key="3">
    <source>
        <dbReference type="ARBA" id="ARBA00022723"/>
    </source>
</evidence>
<dbReference type="PROSITE" id="PS00088">
    <property type="entry name" value="SOD_MN"/>
    <property type="match status" value="1"/>
</dbReference>
<organism evidence="10 11">
    <name type="scientific">Mycobacterium timonense</name>
    <dbReference type="NCBI Taxonomy" id="701043"/>
    <lineage>
        <taxon>Bacteria</taxon>
        <taxon>Bacillati</taxon>
        <taxon>Actinomycetota</taxon>
        <taxon>Actinomycetes</taxon>
        <taxon>Mycobacteriales</taxon>
        <taxon>Mycobacteriaceae</taxon>
        <taxon>Mycobacterium</taxon>
        <taxon>Mycobacterium avium complex (MAC)</taxon>
    </lineage>
</organism>
<dbReference type="RefSeq" id="WP_163712873.1">
    <property type="nucleotide sequence ID" value="NZ_BLLA01000001.1"/>
</dbReference>
<dbReference type="PRINTS" id="PR01703">
    <property type="entry name" value="MNSODISMTASE"/>
</dbReference>
<evidence type="ECO:0000256" key="1">
    <source>
        <dbReference type="ARBA" id="ARBA00002170"/>
    </source>
</evidence>
<feature type="binding site" evidence="6">
    <location>
        <position position="28"/>
    </location>
    <ligand>
        <name>Mn(2+)</name>
        <dbReference type="ChEBI" id="CHEBI:29035"/>
    </ligand>
</feature>
<dbReference type="EMBL" id="BLLA01000001">
    <property type="protein sequence ID" value="GFG97975.1"/>
    <property type="molecule type" value="Genomic_DNA"/>
</dbReference>
<evidence type="ECO:0000313" key="11">
    <source>
        <dbReference type="Proteomes" id="UP000465301"/>
    </source>
</evidence>